<organism evidence="1">
    <name type="scientific">uncultured Caudovirales phage</name>
    <dbReference type="NCBI Taxonomy" id="2100421"/>
    <lineage>
        <taxon>Viruses</taxon>
        <taxon>Duplodnaviria</taxon>
        <taxon>Heunggongvirae</taxon>
        <taxon>Uroviricota</taxon>
        <taxon>Caudoviricetes</taxon>
        <taxon>Peduoviridae</taxon>
        <taxon>Maltschvirus</taxon>
        <taxon>Maltschvirus maltsch</taxon>
    </lineage>
</organism>
<proteinExistence type="predicted"/>
<gene>
    <name evidence="1" type="ORF">UFOVP245_99</name>
</gene>
<evidence type="ECO:0000313" key="1">
    <source>
        <dbReference type="EMBL" id="CAB5221215.1"/>
    </source>
</evidence>
<reference evidence="1" key="1">
    <citation type="submission" date="2020-05" db="EMBL/GenBank/DDBJ databases">
        <authorList>
            <person name="Chiriac C."/>
            <person name="Salcher M."/>
            <person name="Ghai R."/>
            <person name="Kavagutti S V."/>
        </authorList>
    </citation>
    <scope>NUCLEOTIDE SEQUENCE</scope>
</reference>
<sequence>MANPNIVNVTTIYGNTASVAALTTATNNVVNPASSGQLYKINSLIAANINTVSSSISLELNNNGSNNYLARNVVVPANSSLVIIGKDTGIYLLENCILQVTASAAGCIVTTASWEQIS</sequence>
<dbReference type="EMBL" id="LR798287">
    <property type="protein sequence ID" value="CAB5221215.1"/>
    <property type="molecule type" value="Genomic_DNA"/>
</dbReference>
<accession>A0A6J7WWF8</accession>
<protein>
    <submittedName>
        <fullName evidence="1">Uncharacterized protein</fullName>
    </submittedName>
</protein>
<name>A0A6J7WWF8_9CAUD</name>